<dbReference type="InterPro" id="IPR029058">
    <property type="entry name" value="AB_hydrolase_fold"/>
</dbReference>
<dbReference type="Pfam" id="PF12697">
    <property type="entry name" value="Abhydrolase_6"/>
    <property type="match status" value="1"/>
</dbReference>
<dbReference type="InterPro" id="IPR000073">
    <property type="entry name" value="AB_hydrolase_1"/>
</dbReference>
<feature type="domain" description="AB hydrolase-1" evidence="1">
    <location>
        <begin position="15"/>
        <end position="231"/>
    </location>
</feature>
<dbReference type="PANTHER" id="PTHR37017:SF11">
    <property type="entry name" value="ESTERASE_LIPASE_THIOESTERASE DOMAIN-CONTAINING PROTEIN"/>
    <property type="match status" value="1"/>
</dbReference>
<protein>
    <submittedName>
        <fullName evidence="2">Alpha/beta hydrolase</fullName>
    </submittedName>
</protein>
<accession>A0AAU1M3Q5</accession>
<name>A0AAU1M3Q5_9ACTN</name>
<dbReference type="GO" id="GO:0016787">
    <property type="term" value="F:hydrolase activity"/>
    <property type="evidence" value="ECO:0007669"/>
    <property type="project" value="UniProtKB-KW"/>
</dbReference>
<reference evidence="2" key="1">
    <citation type="submission" date="2022-10" db="EMBL/GenBank/DDBJ databases">
        <title>The complete genomes of actinobacterial strains from the NBC collection.</title>
        <authorList>
            <person name="Joergensen T.S."/>
            <person name="Alvarez Arevalo M."/>
            <person name="Sterndorff E.B."/>
            <person name="Faurdal D."/>
            <person name="Vuksanovic O."/>
            <person name="Mourched A.-S."/>
            <person name="Charusanti P."/>
            <person name="Shaw S."/>
            <person name="Blin K."/>
            <person name="Weber T."/>
        </authorList>
    </citation>
    <scope>NUCLEOTIDE SEQUENCE</scope>
    <source>
        <strain evidence="2">NBC_00148</strain>
    </source>
</reference>
<dbReference type="EMBL" id="CP108169">
    <property type="protein sequence ID" value="WTQ78118.1"/>
    <property type="molecule type" value="Genomic_DNA"/>
</dbReference>
<evidence type="ECO:0000313" key="2">
    <source>
        <dbReference type="EMBL" id="WTQ78118.1"/>
    </source>
</evidence>
<keyword evidence="2" id="KW-0378">Hydrolase</keyword>
<organism evidence="2">
    <name type="scientific">Streptomyces sp. NBC_00148</name>
    <dbReference type="NCBI Taxonomy" id="2903626"/>
    <lineage>
        <taxon>Bacteria</taxon>
        <taxon>Bacillati</taxon>
        <taxon>Actinomycetota</taxon>
        <taxon>Actinomycetes</taxon>
        <taxon>Kitasatosporales</taxon>
        <taxon>Streptomycetaceae</taxon>
        <taxon>Streptomyces</taxon>
    </lineage>
</organism>
<dbReference type="SUPFAM" id="SSF53474">
    <property type="entry name" value="alpha/beta-Hydrolases"/>
    <property type="match status" value="1"/>
</dbReference>
<gene>
    <name evidence="2" type="ORF">OG222_35470</name>
</gene>
<dbReference type="AlphaFoldDB" id="A0AAU1M3Q5"/>
<dbReference type="InterPro" id="IPR052897">
    <property type="entry name" value="Sec-Metab_Biosynth_Hydrolase"/>
</dbReference>
<proteinExistence type="predicted"/>
<evidence type="ECO:0000259" key="1">
    <source>
        <dbReference type="Pfam" id="PF12697"/>
    </source>
</evidence>
<dbReference type="PANTHER" id="PTHR37017">
    <property type="entry name" value="AB HYDROLASE-1 DOMAIN-CONTAINING PROTEIN-RELATED"/>
    <property type="match status" value="1"/>
</dbReference>
<sequence>MARAHEAGGTMTTYVLVHGAWHGGWCWRRAADLLRRAGHEVHVPTLTGLGERAHLLGVEIGLRTHVDDLLGVLTYEDLRNVVLVGHSYAGLVVREAADRMPERVSRITMVDGWAGQDGQSLEDLVPDFFRDWIGSTTVDGLIPPPPAATLGVTKPDQVAWLETRLTPHPRRTFSEPTRLSGAVDAIGCRAVLCSPGGPMPFPDLAEKNGWESTVLDVGHAAMLTAPQALADILLQDARLIV</sequence>
<dbReference type="Gene3D" id="3.40.50.1820">
    <property type="entry name" value="alpha/beta hydrolase"/>
    <property type="match status" value="1"/>
</dbReference>